<proteinExistence type="predicted"/>
<accession>A0A2S5RAA1</accession>
<gene>
    <name evidence="1" type="ORF">HCUR_00429</name>
</gene>
<organism evidence="1 2">
    <name type="scientific">Holospora curviuscula</name>
    <dbReference type="NCBI Taxonomy" id="1082868"/>
    <lineage>
        <taxon>Bacteria</taxon>
        <taxon>Pseudomonadati</taxon>
        <taxon>Pseudomonadota</taxon>
        <taxon>Alphaproteobacteria</taxon>
        <taxon>Holosporales</taxon>
        <taxon>Holosporaceae</taxon>
        <taxon>Holospora</taxon>
    </lineage>
</organism>
<name>A0A2S5RAA1_9PROT</name>
<comment type="caution">
    <text evidence="1">The sequence shown here is derived from an EMBL/GenBank/DDBJ whole genome shotgun (WGS) entry which is preliminary data.</text>
</comment>
<keyword evidence="2" id="KW-1185">Reference proteome</keyword>
<protein>
    <recommendedName>
        <fullName evidence="3">Tc1-like transposase DDE domain-containing protein</fullName>
    </recommendedName>
</protein>
<dbReference type="RefSeq" id="WP_104206532.1">
    <property type="nucleotide sequence ID" value="NZ_PHHC01000078.1"/>
</dbReference>
<sequence length="66" mass="7295">MGATLGAIELLAGSGALLICWVEEKFLPNIPENRGIVMNNTAFHKEKAIQKIIKDPVHTLLAFLFF</sequence>
<evidence type="ECO:0008006" key="3">
    <source>
        <dbReference type="Google" id="ProtNLM"/>
    </source>
</evidence>
<dbReference type="EMBL" id="PHHC01000078">
    <property type="protein sequence ID" value="PPE04238.1"/>
    <property type="molecule type" value="Genomic_DNA"/>
</dbReference>
<reference evidence="1 2" key="1">
    <citation type="submission" date="2017-11" db="EMBL/GenBank/DDBJ databases">
        <title>Comparative genomic analysis of Holospora spp., intranuclear symbionts of paramecia.</title>
        <authorList>
            <person name="Garushyants S.K."/>
            <person name="Beliavskaya A."/>
            <person name="Malko D.B."/>
            <person name="Logacheva M.D."/>
            <person name="Rautian M.S."/>
            <person name="Gelfand M.S."/>
        </authorList>
    </citation>
    <scope>NUCLEOTIDE SEQUENCE [LARGE SCALE GENOMIC DNA]</scope>
    <source>
        <strain evidence="2">02AZ16</strain>
    </source>
</reference>
<evidence type="ECO:0000313" key="1">
    <source>
        <dbReference type="EMBL" id="PPE04238.1"/>
    </source>
</evidence>
<dbReference type="Proteomes" id="UP000239425">
    <property type="component" value="Unassembled WGS sequence"/>
</dbReference>
<dbReference type="AlphaFoldDB" id="A0A2S5RAA1"/>
<evidence type="ECO:0000313" key="2">
    <source>
        <dbReference type="Proteomes" id="UP000239425"/>
    </source>
</evidence>